<gene>
    <name evidence="1" type="ORF">Ade02nite_28310</name>
</gene>
<proteinExistence type="predicted"/>
<keyword evidence="2" id="KW-1185">Reference proteome</keyword>
<reference evidence="1 2" key="1">
    <citation type="submission" date="2021-01" db="EMBL/GenBank/DDBJ databases">
        <title>Whole genome shotgun sequence of Actinoplanes deccanensis NBRC 13994.</title>
        <authorList>
            <person name="Komaki H."/>
            <person name="Tamura T."/>
        </authorList>
    </citation>
    <scope>NUCLEOTIDE SEQUENCE [LARGE SCALE GENOMIC DNA]</scope>
    <source>
        <strain evidence="1 2">NBRC 13994</strain>
    </source>
</reference>
<dbReference type="EMBL" id="BOMI01000051">
    <property type="protein sequence ID" value="GID74190.1"/>
    <property type="molecule type" value="Genomic_DNA"/>
</dbReference>
<evidence type="ECO:0000313" key="1">
    <source>
        <dbReference type="EMBL" id="GID74190.1"/>
    </source>
</evidence>
<accession>A0ABQ3Y2U7</accession>
<comment type="caution">
    <text evidence="1">The sequence shown here is derived from an EMBL/GenBank/DDBJ whole genome shotgun (WGS) entry which is preliminary data.</text>
</comment>
<dbReference type="RefSeq" id="WP_203762167.1">
    <property type="nucleotide sequence ID" value="NZ_BAAABO010000037.1"/>
</dbReference>
<organism evidence="1 2">
    <name type="scientific">Paractinoplanes deccanensis</name>
    <dbReference type="NCBI Taxonomy" id="113561"/>
    <lineage>
        <taxon>Bacteria</taxon>
        <taxon>Bacillati</taxon>
        <taxon>Actinomycetota</taxon>
        <taxon>Actinomycetes</taxon>
        <taxon>Micromonosporales</taxon>
        <taxon>Micromonosporaceae</taxon>
        <taxon>Paractinoplanes</taxon>
    </lineage>
</organism>
<sequence>MSNPERSWELHCRLAGGLTSEAWSEWRPAVLRKIERLREGLRGQPHLRNLKRWQRLVDEDDLAGLLRVMTGRDTDFVEMREVSPLRGLPLRRAGEDRCGSSPG</sequence>
<protein>
    <submittedName>
        <fullName evidence="1">Uncharacterized protein</fullName>
    </submittedName>
</protein>
<name>A0ABQ3Y2U7_9ACTN</name>
<evidence type="ECO:0000313" key="2">
    <source>
        <dbReference type="Proteomes" id="UP000609879"/>
    </source>
</evidence>
<dbReference type="Proteomes" id="UP000609879">
    <property type="component" value="Unassembled WGS sequence"/>
</dbReference>